<dbReference type="AlphaFoldDB" id="A0A183ICT6"/>
<evidence type="ECO:0000313" key="2">
    <source>
        <dbReference type="Proteomes" id="UP000270296"/>
    </source>
</evidence>
<evidence type="ECO:0000313" key="3">
    <source>
        <dbReference type="WBParaSite" id="SBAD_0000148901-mRNA-1"/>
    </source>
</evidence>
<evidence type="ECO:0000313" key="1">
    <source>
        <dbReference type="EMBL" id="VDO94315.1"/>
    </source>
</evidence>
<reference evidence="3" key="1">
    <citation type="submission" date="2016-06" db="UniProtKB">
        <authorList>
            <consortium name="WormBaseParasite"/>
        </authorList>
    </citation>
    <scope>IDENTIFICATION</scope>
</reference>
<keyword evidence="2" id="KW-1185">Reference proteome</keyword>
<protein>
    <submittedName>
        <fullName evidence="3">RNase H domain-containing protein</fullName>
    </submittedName>
</protein>
<gene>
    <name evidence="1" type="ORF">SBAD_LOCUS1430</name>
</gene>
<accession>A0A183ICT6</accession>
<proteinExistence type="predicted"/>
<dbReference type="WBParaSite" id="SBAD_0000148901-mRNA-1">
    <property type="protein sequence ID" value="SBAD_0000148901-mRNA-1"/>
    <property type="gene ID" value="SBAD_0000148901"/>
</dbReference>
<name>A0A183ICT6_9BILA</name>
<dbReference type="EMBL" id="UZAM01006823">
    <property type="protein sequence ID" value="VDO94315.1"/>
    <property type="molecule type" value="Genomic_DNA"/>
</dbReference>
<dbReference type="Proteomes" id="UP000270296">
    <property type="component" value="Unassembled WGS sequence"/>
</dbReference>
<sequence>MSSAVGMPWRLYGSLGAPLRQNGCHPPDERIALREGVTKHMIPTVRLRSRLQVWSLVGSYSSEAEVLVCSSSYRTVKEVRLALKLGLSAAIAMQHDWNRL</sequence>
<reference evidence="1 2" key="2">
    <citation type="submission" date="2018-11" db="EMBL/GenBank/DDBJ databases">
        <authorList>
            <consortium name="Pathogen Informatics"/>
        </authorList>
    </citation>
    <scope>NUCLEOTIDE SEQUENCE [LARGE SCALE GENOMIC DNA]</scope>
</reference>
<organism evidence="3">
    <name type="scientific">Soboliphyme baturini</name>
    <dbReference type="NCBI Taxonomy" id="241478"/>
    <lineage>
        <taxon>Eukaryota</taxon>
        <taxon>Metazoa</taxon>
        <taxon>Ecdysozoa</taxon>
        <taxon>Nematoda</taxon>
        <taxon>Enoplea</taxon>
        <taxon>Dorylaimia</taxon>
        <taxon>Dioctophymatida</taxon>
        <taxon>Dioctophymatoidea</taxon>
        <taxon>Soboliphymatidae</taxon>
        <taxon>Soboliphyme</taxon>
    </lineage>
</organism>